<dbReference type="EMBL" id="APRL01000013">
    <property type="protein sequence ID" value="ENW92985.1"/>
    <property type="molecule type" value="Genomic_DNA"/>
</dbReference>
<sequence length="152" mass="17475">MKNKRLIFPLLSGILCSACSTTWQWQANPINSDYYSQIKSICIENNPKVKIDHFQETLINRLESHHIQIQVFNAPFKPNTCEFTLNYDASEDYETVFFISDMTLKLYNSAGQRIGLSEYHVYRGGGLDLTKYQGNDVKIKRVVDGLLNSSKK</sequence>
<dbReference type="PATRIC" id="fig|1217703.3.peg.2847"/>
<dbReference type="HOGENOM" id="CLU_116660_2_0_6"/>
<name>N9MI84_9GAMM</name>
<comment type="caution">
    <text evidence="1">The sequence shown here is derived from an EMBL/GenBank/DDBJ whole genome shotgun (WGS) entry which is preliminary data.</text>
</comment>
<proteinExistence type="predicted"/>
<dbReference type="AlphaFoldDB" id="N9MI84"/>
<organism evidence="1 2">
    <name type="scientific">Acinetobacter dispersus</name>
    <dbReference type="NCBI Taxonomy" id="70348"/>
    <lineage>
        <taxon>Bacteria</taxon>
        <taxon>Pseudomonadati</taxon>
        <taxon>Pseudomonadota</taxon>
        <taxon>Gammaproteobacteria</taxon>
        <taxon>Moraxellales</taxon>
        <taxon>Moraxellaceae</taxon>
        <taxon>Acinetobacter</taxon>
    </lineage>
</organism>
<evidence type="ECO:0008006" key="3">
    <source>
        <dbReference type="Google" id="ProtNLM"/>
    </source>
</evidence>
<reference evidence="1 2" key="1">
    <citation type="submission" date="2013-02" db="EMBL/GenBank/DDBJ databases">
        <title>The Genome Sequence of Acinetobacter sp. ANC 4105.</title>
        <authorList>
            <consortium name="The Broad Institute Genome Sequencing Platform"/>
            <consortium name="The Broad Institute Genome Sequencing Center for Infectious Disease"/>
            <person name="Cerqueira G."/>
            <person name="Feldgarden M."/>
            <person name="Courvalin P."/>
            <person name="Perichon B."/>
            <person name="Grillot-Courvalin C."/>
            <person name="Clermont D."/>
            <person name="Rocha E."/>
            <person name="Yoon E.-J."/>
            <person name="Nemec A."/>
            <person name="Walker B."/>
            <person name="Young S.K."/>
            <person name="Zeng Q."/>
            <person name="Gargeya S."/>
            <person name="Fitzgerald M."/>
            <person name="Haas B."/>
            <person name="Abouelleil A."/>
            <person name="Alvarado L."/>
            <person name="Arachchi H.M."/>
            <person name="Berlin A.M."/>
            <person name="Chapman S.B."/>
            <person name="Dewar J."/>
            <person name="Goldberg J."/>
            <person name="Griggs A."/>
            <person name="Gujja S."/>
            <person name="Hansen M."/>
            <person name="Howarth C."/>
            <person name="Imamovic A."/>
            <person name="Larimer J."/>
            <person name="McCowan C."/>
            <person name="Murphy C."/>
            <person name="Neiman D."/>
            <person name="Pearson M."/>
            <person name="Priest M."/>
            <person name="Roberts A."/>
            <person name="Saif S."/>
            <person name="Shea T."/>
            <person name="Sisk P."/>
            <person name="Sykes S."/>
            <person name="Wortman J."/>
            <person name="Nusbaum C."/>
            <person name="Birren B."/>
        </authorList>
    </citation>
    <scope>NUCLEOTIDE SEQUENCE [LARGE SCALE GENOMIC DNA]</scope>
    <source>
        <strain evidence="1 2">ANC 4105</strain>
    </source>
</reference>
<evidence type="ECO:0000313" key="1">
    <source>
        <dbReference type="EMBL" id="ENW92985.1"/>
    </source>
</evidence>
<evidence type="ECO:0000313" key="2">
    <source>
        <dbReference type="Proteomes" id="UP000013261"/>
    </source>
</evidence>
<protein>
    <recommendedName>
        <fullName evidence="3">Lipoprotein</fullName>
    </recommendedName>
</protein>
<dbReference type="eggNOG" id="ENOG5032T55">
    <property type="taxonomic scope" value="Bacteria"/>
</dbReference>
<dbReference type="OrthoDB" id="6708210at2"/>
<dbReference type="Proteomes" id="UP000013261">
    <property type="component" value="Unassembled WGS sequence"/>
</dbReference>
<gene>
    <name evidence="1" type="ORF">F904_02928</name>
</gene>
<keyword evidence="2" id="KW-1185">Reference proteome</keyword>
<dbReference type="NCBIfam" id="NF040519">
    <property type="entry name" value="Sbal_3080_fam"/>
    <property type="match status" value="1"/>
</dbReference>
<accession>N9MI84</accession>
<dbReference type="RefSeq" id="WP_005190685.1">
    <property type="nucleotide sequence ID" value="NZ_KB850050.1"/>
</dbReference>